<feature type="compositionally biased region" description="Polar residues" evidence="1">
    <location>
        <begin position="939"/>
        <end position="949"/>
    </location>
</feature>
<evidence type="ECO:0000259" key="2">
    <source>
        <dbReference type="Pfam" id="PF23749"/>
    </source>
</evidence>
<feature type="region of interest" description="Disordered" evidence="1">
    <location>
        <begin position="750"/>
        <end position="828"/>
    </location>
</feature>
<accession>A0A3M6WMD3</accession>
<dbReference type="InterPro" id="IPR015943">
    <property type="entry name" value="WD40/YVTN_repeat-like_dom_sf"/>
</dbReference>
<dbReference type="OrthoDB" id="3925024at2759"/>
<feature type="region of interest" description="Disordered" evidence="1">
    <location>
        <begin position="1043"/>
        <end position="1250"/>
    </location>
</feature>
<feature type="compositionally biased region" description="Polar residues" evidence="1">
    <location>
        <begin position="817"/>
        <end position="828"/>
    </location>
</feature>
<dbReference type="Proteomes" id="UP000281245">
    <property type="component" value="Unassembled WGS sequence"/>
</dbReference>
<feature type="compositionally biased region" description="Basic and acidic residues" evidence="1">
    <location>
        <begin position="83"/>
        <end position="103"/>
    </location>
</feature>
<dbReference type="Gene3D" id="2.130.10.10">
    <property type="entry name" value="YVTN repeat-like/Quinoprotein amine dehydrogenase"/>
    <property type="match status" value="1"/>
</dbReference>
<name>A0A3M6WMD3_HORWE</name>
<feature type="domain" description="DUF7165" evidence="2">
    <location>
        <begin position="684"/>
        <end position="768"/>
    </location>
</feature>
<feature type="compositionally biased region" description="Low complexity" evidence="1">
    <location>
        <begin position="1188"/>
        <end position="1197"/>
    </location>
</feature>
<feature type="compositionally biased region" description="Basic and acidic residues" evidence="1">
    <location>
        <begin position="148"/>
        <end position="164"/>
    </location>
</feature>
<dbReference type="Pfam" id="PF23749">
    <property type="entry name" value="DUF7165"/>
    <property type="match status" value="2"/>
</dbReference>
<dbReference type="InterPro" id="IPR055589">
    <property type="entry name" value="DUF7165"/>
</dbReference>
<feature type="compositionally biased region" description="Low complexity" evidence="1">
    <location>
        <begin position="1119"/>
        <end position="1134"/>
    </location>
</feature>
<dbReference type="SUPFAM" id="SSF50969">
    <property type="entry name" value="YVTN repeat-like/Quinoprotein amine dehydrogenase"/>
    <property type="match status" value="1"/>
</dbReference>
<gene>
    <name evidence="3" type="ORF">D0869_08123</name>
</gene>
<sequence length="1271" mass="136486">MTKSRSTKSGIRRCAFIVFLPNFTRARGEVYAMPVSTFSSGTTAIRSHGSLIERWNSTRDRIREDERRVSRRQINEMDGTGLYERDNWPLAEQRDVSPQREDGTSAGSAEQRSGRVVSAAVMRKTEDIVSPLDFPERDVSDLDEDEVREPSEQNDLDRTTDVLLERQTQMGVPGSLSNNPRETYPENEDAQPSPTLGSSAFVDSLAASEAPPGQRTTQSPPFRNFSSPTRAGFGGHSLERTVSPVTDVSDGGQHRSSGGEDRTDEDGQEARDVATPIPFETETTHSTTSPSTPRINQSVPMTNGHGRANSILKGTPPARSSSLASSNTPMTTHKPHNPDRVRYSWQSLQDDEPNRPRIHIIKLVSEVATASAGFPGGEAFGFSISPGGRRIAVYNSARLYVLQTAALPVGISQDYALKRRPLAVEILDEGHILAILADAHTVNVYDLGHRQLKRVRTIKTDFPTNCIALAPSGGLLAAAYEGGVEVYSLAAGALPTDRRAVRSVKMDRLAFSEDGSTLLGTTTRINISSTVIVSVPIFPAASNGIPTHDELKEAWCSELLHPENIRNSSHAIFMREARSTCNDRLFAWNGLADTFGILNISDMQYGNLDFPVVISPPLSTCGGLGAAIHSCPAIDEHGDTVAMIVNDRTIRLYIVPHKVEDDETTVEAHSIDHELDEGYGCPFSEVRWVHSSASLPAPLSNQTQVKGRLLVTSPGGVSDQGMGMAEESLDDIEGGRIILFDFDPQFAGQPGQTFSLTLGKSPPQMLEEPEPDHAEEVALARKRTVNQSKNGGLSQRPGTLGRAATTVNRDRVPRSASPGNAPNASRRSMMSINTMQSEAARSLPDLLEASESGEVLEEPYVQGAPRSGLSLQRAATNAQRHRFQALEERNQERISVDSNGNFLPLPEYTEEPNAPLPSRFRAMAGLDAPPQPPPKPAVVTSNGPGQVISSDAPATAPASMSESFSGEEAFRTAASTAATTYSQQQASGSARPLSPASGSDTYSSMRPMPRGLQRAYSNAVSPLGSGPAPSLIGDWENVSPVAQNSTNASWMPTRSATAMSERPLSPARRSQAPVEDSISPMASQGHPFGRAPSAAGQRHSRQLLSPTGHSDGGLQRAPSAVSSSTMGRSTSSAGDRMPPHMQAFRNAAASPSLFPPAHPSDQLPVRESGPKAGSVAHPITGWHPPAPSAATSPPRSAHGTGHARKNSLTSRSAFASTERAKKLGFFKKRDKSRPLLPGGYPSETGEGGESVMETKSMVTWMPKNDNKCLVM</sequence>
<reference evidence="3 4" key="1">
    <citation type="journal article" date="2018" name="BMC Genomics">
        <title>Genomic evidence for intraspecific hybridization in a clonal and extremely halotolerant yeast.</title>
        <authorList>
            <person name="Gostincar C."/>
            <person name="Stajich J.E."/>
            <person name="Zupancic J."/>
            <person name="Zalar P."/>
            <person name="Gunde-Cimerman N."/>
        </authorList>
    </citation>
    <scope>NUCLEOTIDE SEQUENCE [LARGE SCALE GENOMIC DNA]</scope>
    <source>
        <strain evidence="3 4">EXF-6656</strain>
    </source>
</reference>
<feature type="compositionally biased region" description="Polar residues" evidence="1">
    <location>
        <begin position="1043"/>
        <end position="1058"/>
    </location>
</feature>
<feature type="compositionally biased region" description="Polar residues" evidence="1">
    <location>
        <begin position="318"/>
        <end position="331"/>
    </location>
</feature>
<feature type="compositionally biased region" description="Polar residues" evidence="1">
    <location>
        <begin position="785"/>
        <end position="797"/>
    </location>
</feature>
<evidence type="ECO:0000256" key="1">
    <source>
        <dbReference type="SAM" id="MobiDB-lite"/>
    </source>
</evidence>
<feature type="compositionally biased region" description="Basic residues" evidence="1">
    <location>
        <begin position="1222"/>
        <end position="1231"/>
    </location>
</feature>
<feature type="compositionally biased region" description="Polar residues" evidence="1">
    <location>
        <begin position="166"/>
        <end position="181"/>
    </location>
</feature>
<feature type="compositionally biased region" description="Low complexity" evidence="1">
    <location>
        <begin position="280"/>
        <end position="293"/>
    </location>
</feature>
<dbReference type="AlphaFoldDB" id="A0A3M6WMD3"/>
<organism evidence="3 4">
    <name type="scientific">Hortaea werneckii</name>
    <name type="common">Black yeast</name>
    <name type="synonym">Cladosporium werneckii</name>
    <dbReference type="NCBI Taxonomy" id="91943"/>
    <lineage>
        <taxon>Eukaryota</taxon>
        <taxon>Fungi</taxon>
        <taxon>Dikarya</taxon>
        <taxon>Ascomycota</taxon>
        <taxon>Pezizomycotina</taxon>
        <taxon>Dothideomycetes</taxon>
        <taxon>Dothideomycetidae</taxon>
        <taxon>Mycosphaerellales</taxon>
        <taxon>Teratosphaeriaceae</taxon>
        <taxon>Hortaea</taxon>
    </lineage>
</organism>
<feature type="compositionally biased region" description="Polar residues" evidence="1">
    <location>
        <begin position="1206"/>
        <end position="1215"/>
    </location>
</feature>
<feature type="compositionally biased region" description="Low complexity" evidence="1">
    <location>
        <begin position="972"/>
        <end position="990"/>
    </location>
</feature>
<feature type="domain" description="DUF7165" evidence="2">
    <location>
        <begin position="356"/>
        <end position="667"/>
    </location>
</feature>
<feature type="compositionally biased region" description="Polar residues" evidence="1">
    <location>
        <begin position="214"/>
        <end position="229"/>
    </location>
</feature>
<feature type="region of interest" description="Disordered" evidence="1">
    <location>
        <begin position="77"/>
        <end position="340"/>
    </location>
</feature>
<proteinExistence type="predicted"/>
<dbReference type="InterPro" id="IPR011044">
    <property type="entry name" value="Quino_amine_DH_bsu"/>
</dbReference>
<feature type="region of interest" description="Disordered" evidence="1">
    <location>
        <begin position="897"/>
        <end position="1009"/>
    </location>
</feature>
<protein>
    <recommendedName>
        <fullName evidence="2">DUF7165 domain-containing protein</fullName>
    </recommendedName>
</protein>
<dbReference type="EMBL" id="QWIJ01000684">
    <property type="protein sequence ID" value="RMX79697.1"/>
    <property type="molecule type" value="Genomic_DNA"/>
</dbReference>
<evidence type="ECO:0000313" key="3">
    <source>
        <dbReference type="EMBL" id="RMX79697.1"/>
    </source>
</evidence>
<comment type="caution">
    <text evidence="3">The sequence shown here is derived from an EMBL/GenBank/DDBJ whole genome shotgun (WGS) entry which is preliminary data.</text>
</comment>
<evidence type="ECO:0000313" key="4">
    <source>
        <dbReference type="Proteomes" id="UP000281245"/>
    </source>
</evidence>